<accession>A0A5A7S5N4</accession>
<dbReference type="OrthoDB" id="5168289at2"/>
<dbReference type="GO" id="GO:0016020">
    <property type="term" value="C:membrane"/>
    <property type="evidence" value="ECO:0007669"/>
    <property type="project" value="UniProtKB-SubCell"/>
</dbReference>
<dbReference type="Pfam" id="PF04228">
    <property type="entry name" value="Zn_peptidase"/>
    <property type="match status" value="2"/>
</dbReference>
<evidence type="ECO:0000256" key="1">
    <source>
        <dbReference type="ARBA" id="ARBA00004167"/>
    </source>
</evidence>
<protein>
    <submittedName>
        <fullName evidence="5">Peptidase</fullName>
    </submittedName>
</protein>
<dbReference type="Proteomes" id="UP000322244">
    <property type="component" value="Unassembled WGS sequence"/>
</dbReference>
<dbReference type="InterPro" id="IPR007343">
    <property type="entry name" value="Uncharacterised_pept_Zn_put"/>
</dbReference>
<dbReference type="AlphaFoldDB" id="A0A5A7S5N4"/>
<dbReference type="PANTHER" id="PTHR30168">
    <property type="entry name" value="PUTATIVE MEMBRANE PROTEIN YPFJ"/>
    <property type="match status" value="1"/>
</dbReference>
<gene>
    <name evidence="5" type="ORF">FOY51_21875</name>
</gene>
<keyword evidence="4" id="KW-0472">Membrane</keyword>
<proteinExistence type="predicted"/>
<evidence type="ECO:0000256" key="3">
    <source>
        <dbReference type="ARBA" id="ARBA00022989"/>
    </source>
</evidence>
<dbReference type="EMBL" id="VLNY01000014">
    <property type="protein sequence ID" value="KAA0020015.1"/>
    <property type="molecule type" value="Genomic_DNA"/>
</dbReference>
<dbReference type="PANTHER" id="PTHR30168:SF0">
    <property type="entry name" value="INNER MEMBRANE PROTEIN"/>
    <property type="match status" value="1"/>
</dbReference>
<dbReference type="RefSeq" id="WP_149432396.1">
    <property type="nucleotide sequence ID" value="NZ_VLNY01000014.1"/>
</dbReference>
<evidence type="ECO:0000256" key="2">
    <source>
        <dbReference type="ARBA" id="ARBA00022692"/>
    </source>
</evidence>
<organism evidence="5 6">
    <name type="scientific">Antrihabitans cavernicola</name>
    <dbReference type="NCBI Taxonomy" id="2495913"/>
    <lineage>
        <taxon>Bacteria</taxon>
        <taxon>Bacillati</taxon>
        <taxon>Actinomycetota</taxon>
        <taxon>Actinomycetes</taxon>
        <taxon>Mycobacteriales</taxon>
        <taxon>Nocardiaceae</taxon>
        <taxon>Antrihabitans</taxon>
    </lineage>
</organism>
<reference evidence="5 6" key="1">
    <citation type="submission" date="2019-07" db="EMBL/GenBank/DDBJ databases">
        <title>Rhodococcus cavernicolus sp. nov., isolated from a cave.</title>
        <authorList>
            <person name="Lee S.D."/>
        </authorList>
    </citation>
    <scope>NUCLEOTIDE SEQUENCE [LARGE SCALE GENOMIC DNA]</scope>
    <source>
        <strain evidence="5 6">C1-24</strain>
    </source>
</reference>
<keyword evidence="6" id="KW-1185">Reference proteome</keyword>
<keyword evidence="2" id="KW-0812">Transmembrane</keyword>
<evidence type="ECO:0000313" key="5">
    <source>
        <dbReference type="EMBL" id="KAA0020015.1"/>
    </source>
</evidence>
<comment type="caution">
    <text evidence="5">The sequence shown here is derived from an EMBL/GenBank/DDBJ whole genome shotgun (WGS) entry which is preliminary data.</text>
</comment>
<keyword evidence="3" id="KW-1133">Transmembrane helix</keyword>
<evidence type="ECO:0000256" key="4">
    <source>
        <dbReference type="ARBA" id="ARBA00023136"/>
    </source>
</evidence>
<sequence length="473" mass="49487">MTTNTRRSSLGTSYVGTTRASTLRAAALVIAAVVSVSGCAGKDASPSGGSAPTEGLAAAGGEGVDIEGDAANPINKIVASAIADLQSYWADEFPTLYGGTYQPVTGGFFAVTPSSGDLPPCAASADEIAGNAFYCPSKDVVAWDVEGLLPDLRQRFGDFVIPVVLAHEWGHAIQARAKFEGRTVTREIQADCFAGAWAAHAQSGGDFKASPNDLDNALAGFLFLRDEPGTQASDPSAHGSGFDRVGSFQDGFDNGAKSCTGYKDGTPPVVEVPFGNAADEKRGGDAPYAQIVNGVPYDLEDYWSKLFPELTGKPWTPVKAIEPFDPKRAPKCGGSPTDDYVLFYCVPEDYIGWDNVDAMPDFYRKGGDFAVAALIATQYGLAGLSRLGDTSDPKISSLRADCFAGGWTASVLLGNRSKTSSFQISPGDLDEAISALLIFRGADDAARQGSGFTRVEAFRDGVVNGANACVAEQ</sequence>
<comment type="subcellular location">
    <subcellularLocation>
        <location evidence="1">Membrane</location>
        <topology evidence="1">Single-pass membrane protein</topology>
    </subcellularLocation>
</comment>
<dbReference type="SUPFAM" id="SSF55486">
    <property type="entry name" value="Metalloproteases ('zincins'), catalytic domain"/>
    <property type="match status" value="1"/>
</dbReference>
<name>A0A5A7S5N4_9NOCA</name>
<evidence type="ECO:0000313" key="6">
    <source>
        <dbReference type="Proteomes" id="UP000322244"/>
    </source>
</evidence>